<evidence type="ECO:0000313" key="1">
    <source>
        <dbReference type="EMBL" id="KAJ7530358.1"/>
    </source>
</evidence>
<sequence length="96" mass="11051">MEPYCCSADQGQSMPDTCAVLLLPLDLMRRVFSQLDCIDLIHCSLVCKKWHKQSCELREDWKEEYFEACLVRGFNVSFESKAPRARLEAYLAGTPD</sequence>
<name>A0ACC2BKQ3_DIPCM</name>
<proteinExistence type="predicted"/>
<protein>
    <submittedName>
        <fullName evidence="1">Uncharacterized protein</fullName>
    </submittedName>
</protein>
<accession>A0ACC2BKQ3</accession>
<reference evidence="2" key="1">
    <citation type="journal article" date="2024" name="Proc. Natl. Acad. Sci. U.S.A.">
        <title>Extraordinary preservation of gene collinearity over three hundred million years revealed in homosporous lycophytes.</title>
        <authorList>
            <person name="Li C."/>
            <person name="Wickell D."/>
            <person name="Kuo L.Y."/>
            <person name="Chen X."/>
            <person name="Nie B."/>
            <person name="Liao X."/>
            <person name="Peng D."/>
            <person name="Ji J."/>
            <person name="Jenkins J."/>
            <person name="Williams M."/>
            <person name="Shu S."/>
            <person name="Plott C."/>
            <person name="Barry K."/>
            <person name="Rajasekar S."/>
            <person name="Grimwood J."/>
            <person name="Han X."/>
            <person name="Sun S."/>
            <person name="Hou Z."/>
            <person name="He W."/>
            <person name="Dai G."/>
            <person name="Sun C."/>
            <person name="Schmutz J."/>
            <person name="Leebens-Mack J.H."/>
            <person name="Li F.W."/>
            <person name="Wang L."/>
        </authorList>
    </citation>
    <scope>NUCLEOTIDE SEQUENCE [LARGE SCALE GENOMIC DNA]</scope>
    <source>
        <strain evidence="2">cv. PW_Plant_1</strain>
    </source>
</reference>
<gene>
    <name evidence="1" type="ORF">O6H91_14G000600</name>
</gene>
<keyword evidence="2" id="KW-1185">Reference proteome</keyword>
<organism evidence="1 2">
    <name type="scientific">Diphasiastrum complanatum</name>
    <name type="common">Issler's clubmoss</name>
    <name type="synonym">Lycopodium complanatum</name>
    <dbReference type="NCBI Taxonomy" id="34168"/>
    <lineage>
        <taxon>Eukaryota</taxon>
        <taxon>Viridiplantae</taxon>
        <taxon>Streptophyta</taxon>
        <taxon>Embryophyta</taxon>
        <taxon>Tracheophyta</taxon>
        <taxon>Lycopodiopsida</taxon>
        <taxon>Lycopodiales</taxon>
        <taxon>Lycopodiaceae</taxon>
        <taxon>Lycopodioideae</taxon>
        <taxon>Diphasiastrum</taxon>
    </lineage>
</organism>
<evidence type="ECO:0000313" key="2">
    <source>
        <dbReference type="Proteomes" id="UP001162992"/>
    </source>
</evidence>
<dbReference type="EMBL" id="CM055105">
    <property type="protein sequence ID" value="KAJ7530358.1"/>
    <property type="molecule type" value="Genomic_DNA"/>
</dbReference>
<comment type="caution">
    <text evidence="1">The sequence shown here is derived from an EMBL/GenBank/DDBJ whole genome shotgun (WGS) entry which is preliminary data.</text>
</comment>
<dbReference type="Proteomes" id="UP001162992">
    <property type="component" value="Chromosome 14"/>
</dbReference>